<reference evidence="3" key="2">
    <citation type="submission" date="2015-01" db="EMBL/GenBank/DDBJ databases">
        <title>Complete genome sequence of Methylobacterium aquaticum strain 22A.</title>
        <authorList>
            <person name="Tani A."/>
            <person name="Ogura Y."/>
            <person name="Hayashi T."/>
        </authorList>
    </citation>
    <scope>NUCLEOTIDE SEQUENCE [LARGE SCALE GENOMIC DNA]</scope>
    <source>
        <strain evidence="3">MA-22A</strain>
    </source>
</reference>
<dbReference type="AlphaFoldDB" id="A0A0C6FVY6"/>
<dbReference type="RefSeq" id="WP_060848341.1">
    <property type="nucleotide sequence ID" value="NZ_AP014704.1"/>
</dbReference>
<evidence type="ECO:0000313" key="2">
    <source>
        <dbReference type="EMBL" id="BAQ47375.1"/>
    </source>
</evidence>
<dbReference type="KEGG" id="maqu:Maq22A_c21830"/>
<name>A0A0C6FVY6_9HYPH</name>
<reference evidence="2 3" key="1">
    <citation type="journal article" date="2015" name="Genome Announc.">
        <title>Complete Genome Sequence of Methylobacterium aquaticum Strain 22A, Isolated from Racomitrium japonicum Moss.</title>
        <authorList>
            <person name="Tani A."/>
            <person name="Ogura Y."/>
            <person name="Hayashi T."/>
            <person name="Kimbara K."/>
        </authorList>
    </citation>
    <scope>NUCLEOTIDE SEQUENCE [LARGE SCALE GENOMIC DNA]</scope>
    <source>
        <strain evidence="2 3">MA-22A</strain>
    </source>
</reference>
<sequence>MADTPSQRVKKLREARKASGETETNVWVPAQVQQAIDAAVREGKFPNRRLAIIHALKQVFVGQTM</sequence>
<protein>
    <recommendedName>
        <fullName evidence="4">Ribbon-helix-helix protein CopG domain-containing protein</fullName>
    </recommendedName>
</protein>
<proteinExistence type="predicted"/>
<dbReference type="EMBL" id="AP014704">
    <property type="protein sequence ID" value="BAQ47375.1"/>
    <property type="molecule type" value="Genomic_DNA"/>
</dbReference>
<feature type="region of interest" description="Disordered" evidence="1">
    <location>
        <begin position="1"/>
        <end position="23"/>
    </location>
</feature>
<dbReference type="PATRIC" id="fig|270351.10.peg.4220"/>
<dbReference type="OrthoDB" id="8003493at2"/>
<evidence type="ECO:0008006" key="4">
    <source>
        <dbReference type="Google" id="ProtNLM"/>
    </source>
</evidence>
<dbReference type="Proteomes" id="UP000061432">
    <property type="component" value="Chromosome"/>
</dbReference>
<evidence type="ECO:0000256" key="1">
    <source>
        <dbReference type="SAM" id="MobiDB-lite"/>
    </source>
</evidence>
<organism evidence="2 3">
    <name type="scientific">Methylobacterium aquaticum</name>
    <dbReference type="NCBI Taxonomy" id="270351"/>
    <lineage>
        <taxon>Bacteria</taxon>
        <taxon>Pseudomonadati</taxon>
        <taxon>Pseudomonadota</taxon>
        <taxon>Alphaproteobacteria</taxon>
        <taxon>Hyphomicrobiales</taxon>
        <taxon>Methylobacteriaceae</taxon>
        <taxon>Methylobacterium</taxon>
    </lineage>
</organism>
<gene>
    <name evidence="2" type="ORF">Maq22A_c21830</name>
</gene>
<evidence type="ECO:0000313" key="3">
    <source>
        <dbReference type="Proteomes" id="UP000061432"/>
    </source>
</evidence>
<accession>A0A0C6FVY6</accession>